<evidence type="ECO:0000313" key="3">
    <source>
        <dbReference type="Proteomes" id="UP000067422"/>
    </source>
</evidence>
<dbReference type="Proteomes" id="UP000067422">
    <property type="component" value="Chromosome 2"/>
</dbReference>
<dbReference type="RefSeq" id="WP_061066646.1">
    <property type="nucleotide sequence ID" value="NZ_CP014039.2"/>
</dbReference>
<organism evidence="2 3">
    <name type="scientific">Vibrio harveyi</name>
    <name type="common">Beneckea harveyi</name>
    <dbReference type="NCBI Taxonomy" id="669"/>
    <lineage>
        <taxon>Bacteria</taxon>
        <taxon>Pseudomonadati</taxon>
        <taxon>Pseudomonadota</taxon>
        <taxon>Gammaproteobacteria</taxon>
        <taxon>Vibrionales</taxon>
        <taxon>Vibrionaceae</taxon>
        <taxon>Vibrio</taxon>
    </lineage>
</organism>
<feature type="compositionally biased region" description="Basic and acidic residues" evidence="1">
    <location>
        <begin position="88"/>
        <end position="101"/>
    </location>
</feature>
<proteinExistence type="predicted"/>
<accession>A0ABM5Y685</accession>
<gene>
    <name evidence="2" type="ORF">AL538_27195</name>
</gene>
<name>A0ABM5Y685_VIBHA</name>
<protein>
    <submittedName>
        <fullName evidence="2">Uncharacterized protein</fullName>
    </submittedName>
</protein>
<reference evidence="2" key="1">
    <citation type="submission" date="2018-01" db="EMBL/GenBank/DDBJ databases">
        <title>FDA dAtabase for Regulatory Grade micrObial Sequences (FDA-ARGOS): Supporting development and validation of Infectious Disease Dx tests.</title>
        <authorList>
            <person name="Hoffmann M."/>
            <person name="Allard M."/>
            <person name="Evans P."/>
            <person name="Brown E."/>
            <person name="Tallon L."/>
            <person name="Sadzewicz L."/>
            <person name="Sengamalay N."/>
            <person name="Ott S."/>
            <person name="Godinez A."/>
            <person name="Nagaraj S."/>
            <person name="Vyas G."/>
            <person name="Aluvathingal J."/>
            <person name="Nadendla S."/>
            <person name="Geyer C."/>
            <person name="Sichtig H."/>
        </authorList>
    </citation>
    <scope>NUCLEOTIDE SEQUENCE</scope>
    <source>
        <strain evidence="2">FDAARGOS_107</strain>
    </source>
</reference>
<evidence type="ECO:0000256" key="1">
    <source>
        <dbReference type="SAM" id="MobiDB-lite"/>
    </source>
</evidence>
<feature type="compositionally biased region" description="Basic and acidic residues" evidence="1">
    <location>
        <begin position="108"/>
        <end position="119"/>
    </location>
</feature>
<dbReference type="EMBL" id="CP014039">
    <property type="protein sequence ID" value="AMG01340.1"/>
    <property type="molecule type" value="Genomic_DNA"/>
</dbReference>
<evidence type="ECO:0000313" key="2">
    <source>
        <dbReference type="EMBL" id="AMG01340.1"/>
    </source>
</evidence>
<feature type="region of interest" description="Disordered" evidence="1">
    <location>
        <begin position="88"/>
        <end position="119"/>
    </location>
</feature>
<keyword evidence="3" id="KW-1185">Reference proteome</keyword>
<sequence>MAFPLILGAAQLAMEVGPAVIRGISSLFGGSETANKVADMVESVDGALGMTKEQKTLSIANEMQKLPPESLVEIERLKAEMQKEVTRRQAQALEDKQKEQEQTQLTIREGDKSSDEYVRHTRPSIARSSFWMMTLYIFAFEAFKAKGMGAGADMYIAMTIGAPAIAYFGLRTWDGFAPYSKSSGDKVAGAIKNMLKGRT</sequence>